<proteinExistence type="predicted"/>
<keyword evidence="3" id="KW-1185">Reference proteome</keyword>
<name>A0AA38LQP8_9TREE</name>
<evidence type="ECO:0000313" key="2">
    <source>
        <dbReference type="EMBL" id="KAI9631798.1"/>
    </source>
</evidence>
<feature type="region of interest" description="Disordered" evidence="1">
    <location>
        <begin position="64"/>
        <end position="84"/>
    </location>
</feature>
<dbReference type="Proteomes" id="UP001164286">
    <property type="component" value="Unassembled WGS sequence"/>
</dbReference>
<evidence type="ECO:0000313" key="3">
    <source>
        <dbReference type="Proteomes" id="UP001164286"/>
    </source>
</evidence>
<protein>
    <submittedName>
        <fullName evidence="2">Uncharacterized protein</fullName>
    </submittedName>
</protein>
<accession>A0AA38LQP8</accession>
<gene>
    <name evidence="2" type="ORF">MKK02DRAFT_30801</name>
</gene>
<organism evidence="2 3">
    <name type="scientific">Dioszegia hungarica</name>
    <dbReference type="NCBI Taxonomy" id="4972"/>
    <lineage>
        <taxon>Eukaryota</taxon>
        <taxon>Fungi</taxon>
        <taxon>Dikarya</taxon>
        <taxon>Basidiomycota</taxon>
        <taxon>Agaricomycotina</taxon>
        <taxon>Tremellomycetes</taxon>
        <taxon>Tremellales</taxon>
        <taxon>Bulleribasidiaceae</taxon>
        <taxon>Dioszegia</taxon>
    </lineage>
</organism>
<comment type="caution">
    <text evidence="2">The sequence shown here is derived from an EMBL/GenBank/DDBJ whole genome shotgun (WGS) entry which is preliminary data.</text>
</comment>
<feature type="region of interest" description="Disordered" evidence="1">
    <location>
        <begin position="156"/>
        <end position="192"/>
    </location>
</feature>
<dbReference type="AlphaFoldDB" id="A0AA38LQP8"/>
<dbReference type="GeneID" id="77727344"/>
<reference evidence="2" key="1">
    <citation type="journal article" date="2022" name="G3 (Bethesda)">
        <title>High quality genome of the basidiomycete yeast Dioszegia hungarica PDD-24b-2 isolated from cloud water.</title>
        <authorList>
            <person name="Jarrige D."/>
            <person name="Haridas S."/>
            <person name="Bleykasten-Grosshans C."/>
            <person name="Joly M."/>
            <person name="Nadalig T."/>
            <person name="Sancelme M."/>
            <person name="Vuilleumier S."/>
            <person name="Grigoriev I.V."/>
            <person name="Amato P."/>
            <person name="Bringel F."/>
        </authorList>
    </citation>
    <scope>NUCLEOTIDE SEQUENCE</scope>
    <source>
        <strain evidence="2">PDD-24b-2</strain>
    </source>
</reference>
<sequence>MSRDATRQLYQSRAYLQFPFIVYPLSPSSPASASSHSCNLHTDLLDGDSIFFSGISDAWSAFTGGNEQGAATDDQHGGDQEDEKAPLAATSLVVCWLADNDLMLVLPAPVPEGEGNTQLTFCTAMMPAGGGNGNAAPPSELRSKLWLDLPPDQHFAIIDPPPRSATTATASTLEPLGRTRSPDSRYHSGQGPSIRAPFLFASHRGPRCRHYRFGLPQVSTNGGTPSCLQYENRTDQAGALSSVAFLGWIRYVDVLVYAVTSTASLSRGASANMIRSWGMIDVWVRLLTHGASPSGYTYARGEAAILKHVLANQDLARRESRWPGHISILQNMPEYGTPFEICVQGCLCLY</sequence>
<feature type="compositionally biased region" description="Basic and acidic residues" evidence="1">
    <location>
        <begin position="73"/>
        <end position="84"/>
    </location>
</feature>
<evidence type="ECO:0000256" key="1">
    <source>
        <dbReference type="SAM" id="MobiDB-lite"/>
    </source>
</evidence>
<dbReference type="EMBL" id="JAKWFO010000016">
    <property type="protein sequence ID" value="KAI9631798.1"/>
    <property type="molecule type" value="Genomic_DNA"/>
</dbReference>
<dbReference type="RefSeq" id="XP_052941575.1">
    <property type="nucleotide sequence ID" value="XM_053088139.1"/>
</dbReference>